<sequence>MKSIAVLTCWYGKYPWYFPYFIHSCTFNPTVDFYIITDNTDFIPGKPDNVIIIYKTKAEIIANASAKLGFTVNIDDPYKLCDFKPAYGFFFPEIIKGYDFWGQSDLDIIYGNVRDFITDEMLNKFDFISVRHDYTTGCFALYRNNEVMNTFFMRSKDYKKVFSESKHFCFDECSFAWDALTAGMSIFDLQTEVESFTHLIKKAEQEKEIEAHFDFILLEGLTGRITFDNGRIYYKNQFEGIMYHLFWFKKEYIPEKTQRKIPNKYYLSKTKIYHSR</sequence>
<dbReference type="Pfam" id="PF20330">
    <property type="entry name" value="DUF6625"/>
    <property type="match status" value="1"/>
</dbReference>
<accession>A0A1M5J2B5</accession>
<dbReference type="RefSeq" id="WP_073408604.1">
    <property type="nucleotide sequence ID" value="NZ_FQWH01000002.1"/>
</dbReference>
<proteinExistence type="predicted"/>
<dbReference type="Proteomes" id="UP000184112">
    <property type="component" value="Unassembled WGS sequence"/>
</dbReference>
<organism evidence="1 2">
    <name type="scientific">Flavobacterium johnsoniae</name>
    <name type="common">Cytophaga johnsonae</name>
    <dbReference type="NCBI Taxonomy" id="986"/>
    <lineage>
        <taxon>Bacteria</taxon>
        <taxon>Pseudomonadati</taxon>
        <taxon>Bacteroidota</taxon>
        <taxon>Flavobacteriia</taxon>
        <taxon>Flavobacteriales</taxon>
        <taxon>Flavobacteriaceae</taxon>
        <taxon>Flavobacterium</taxon>
    </lineage>
</organism>
<evidence type="ECO:0000313" key="2">
    <source>
        <dbReference type="Proteomes" id="UP000184112"/>
    </source>
</evidence>
<reference evidence="1 2" key="1">
    <citation type="submission" date="2016-11" db="EMBL/GenBank/DDBJ databases">
        <authorList>
            <person name="Jaros S."/>
            <person name="Januszkiewicz K."/>
            <person name="Wedrychowicz H."/>
        </authorList>
    </citation>
    <scope>NUCLEOTIDE SEQUENCE [LARGE SCALE GENOMIC DNA]</scope>
    <source>
        <strain evidence="1 2">DSM 6792</strain>
    </source>
</reference>
<gene>
    <name evidence="1" type="ORF">SAMN05444388_102354</name>
</gene>
<dbReference type="EMBL" id="FQWH01000002">
    <property type="protein sequence ID" value="SHG34651.1"/>
    <property type="molecule type" value="Genomic_DNA"/>
</dbReference>
<protein>
    <submittedName>
        <fullName evidence="1">Uncharacterized protein</fullName>
    </submittedName>
</protein>
<evidence type="ECO:0000313" key="1">
    <source>
        <dbReference type="EMBL" id="SHG34651.1"/>
    </source>
</evidence>
<dbReference type="InterPro" id="IPR046733">
    <property type="entry name" value="DUF6625"/>
</dbReference>
<name>A0A1M5J2B5_FLAJO</name>
<dbReference type="AlphaFoldDB" id="A0A1M5J2B5"/>